<gene>
    <name evidence="2" type="ORF">ACFQ4B_25445</name>
</gene>
<keyword evidence="3" id="KW-1185">Reference proteome</keyword>
<name>A0ABW3USX2_9BACL</name>
<evidence type="ECO:0000259" key="1">
    <source>
        <dbReference type="Pfam" id="PF13320"/>
    </source>
</evidence>
<protein>
    <submittedName>
        <fullName evidence="2">DUF4091 domain-containing protein</fullName>
    </submittedName>
</protein>
<sequence length="553" mass="63917">MTILLKTQVLSSLSKVFADEALSEPQLHKASAFMNETFSFQVAVQAPVLMKSIQVKVLGELAEAAVIRKVGLVPSELPWLHDADLHVLRTTPGLYPDPLYPMDSQEGLTLFPEQWRSVWITVPLEGRVKPGVYEIEVVFEQEQGTELGAGKLELEVINACLPEQKLIHTEWFHVDCLAVHYGVDVFSERHWELIDQYVHTAVQHGMNMMLTPIFTPPLDTAVGAERPTVQLVDVEKAGETYRFGFDKLKRWVDLCTARGIRYFEFSHLFTQWGAKHAPKIVAVENGERRKIFGWETDANSEAYRSFLTQFLQELVAFIEDNDLQQRSYFHNSDEPRMEDMEQYKRISEFTKTHLADYPIIDALSDYAFYEKGIVERPIPANNHIEPFIENGVKPLWTYYCVSQRRLVSNRFFNMPSARNRIIGMQLYKFDAEGFLHWGYNFWFSQYSRKPINPFQNTDADHSFPSGDAFLVYPGPEGPIESIRMEVFYEALQDLRALQLLESYIGKDRVVALLEEGLEQPITFSEYPRSMEWLLDKREQINQAIKQYAAKETI</sequence>
<dbReference type="EMBL" id="JBHTLU010000034">
    <property type="protein sequence ID" value="MFD1223472.1"/>
    <property type="molecule type" value="Genomic_DNA"/>
</dbReference>
<evidence type="ECO:0000313" key="2">
    <source>
        <dbReference type="EMBL" id="MFD1223472.1"/>
    </source>
</evidence>
<organism evidence="2 3">
    <name type="scientific">Paenibacillus vulneris</name>
    <dbReference type="NCBI Taxonomy" id="1133364"/>
    <lineage>
        <taxon>Bacteria</taxon>
        <taxon>Bacillati</taxon>
        <taxon>Bacillota</taxon>
        <taxon>Bacilli</taxon>
        <taxon>Bacillales</taxon>
        <taxon>Paenibacillaceae</taxon>
        <taxon>Paenibacillus</taxon>
    </lineage>
</organism>
<dbReference type="Proteomes" id="UP001597180">
    <property type="component" value="Unassembled WGS sequence"/>
</dbReference>
<evidence type="ECO:0000313" key="3">
    <source>
        <dbReference type="Proteomes" id="UP001597180"/>
    </source>
</evidence>
<reference evidence="3" key="1">
    <citation type="journal article" date="2019" name="Int. J. Syst. Evol. Microbiol.">
        <title>The Global Catalogue of Microorganisms (GCM) 10K type strain sequencing project: providing services to taxonomists for standard genome sequencing and annotation.</title>
        <authorList>
            <consortium name="The Broad Institute Genomics Platform"/>
            <consortium name="The Broad Institute Genome Sequencing Center for Infectious Disease"/>
            <person name="Wu L."/>
            <person name="Ma J."/>
        </authorList>
    </citation>
    <scope>NUCLEOTIDE SEQUENCE [LARGE SCALE GENOMIC DNA]</scope>
    <source>
        <strain evidence="3">CCUG 53270</strain>
    </source>
</reference>
<proteinExistence type="predicted"/>
<dbReference type="RefSeq" id="WP_345590533.1">
    <property type="nucleotide sequence ID" value="NZ_BAABJG010000022.1"/>
</dbReference>
<dbReference type="Pfam" id="PF13320">
    <property type="entry name" value="GH123_cat"/>
    <property type="match status" value="1"/>
</dbReference>
<dbReference type="InterPro" id="IPR025150">
    <property type="entry name" value="GH123_cat"/>
</dbReference>
<dbReference type="Gene3D" id="3.20.20.80">
    <property type="entry name" value="Glycosidases"/>
    <property type="match status" value="1"/>
</dbReference>
<feature type="domain" description="Glycoside hydrolase 123 catalytic" evidence="1">
    <location>
        <begin position="171"/>
        <end position="500"/>
    </location>
</feature>
<comment type="caution">
    <text evidence="2">The sequence shown here is derived from an EMBL/GenBank/DDBJ whole genome shotgun (WGS) entry which is preliminary data.</text>
</comment>
<accession>A0ABW3USX2</accession>